<evidence type="ECO:0000256" key="1">
    <source>
        <dbReference type="ARBA" id="ARBA00022801"/>
    </source>
</evidence>
<keyword evidence="1" id="KW-0378">Hydrolase</keyword>
<protein>
    <recommendedName>
        <fullName evidence="2">Serine hydrolase domain-containing protein</fullName>
    </recommendedName>
</protein>
<dbReference type="GeneID" id="63744194"/>
<dbReference type="GO" id="GO:0005634">
    <property type="term" value="C:nucleus"/>
    <property type="evidence" value="ECO:0007669"/>
    <property type="project" value="TreeGrafter"/>
</dbReference>
<dbReference type="GO" id="GO:0044550">
    <property type="term" value="P:secondary metabolite biosynthetic process"/>
    <property type="evidence" value="ECO:0007669"/>
    <property type="project" value="TreeGrafter"/>
</dbReference>
<dbReference type="OrthoDB" id="414698at2759"/>
<dbReference type="PANTHER" id="PTHR48070:SF1">
    <property type="entry name" value="SERINE HYDROLASE FSH DOMAIN-CONTAINING PROTEIN"/>
    <property type="match status" value="1"/>
</dbReference>
<name>A0A1L9RI05_ASPWE</name>
<reference evidence="4" key="1">
    <citation type="journal article" date="2017" name="Genome Biol.">
        <title>Comparative genomics reveals high biological diversity and specific adaptations in the industrially and medically important fungal genus Aspergillus.</title>
        <authorList>
            <person name="de Vries R.P."/>
            <person name="Riley R."/>
            <person name="Wiebenga A."/>
            <person name="Aguilar-Osorio G."/>
            <person name="Amillis S."/>
            <person name="Uchima C.A."/>
            <person name="Anderluh G."/>
            <person name="Asadollahi M."/>
            <person name="Askin M."/>
            <person name="Barry K."/>
            <person name="Battaglia E."/>
            <person name="Bayram O."/>
            <person name="Benocci T."/>
            <person name="Braus-Stromeyer S.A."/>
            <person name="Caldana C."/>
            <person name="Canovas D."/>
            <person name="Cerqueira G.C."/>
            <person name="Chen F."/>
            <person name="Chen W."/>
            <person name="Choi C."/>
            <person name="Clum A."/>
            <person name="Dos Santos R.A."/>
            <person name="Damasio A.R."/>
            <person name="Diallinas G."/>
            <person name="Emri T."/>
            <person name="Fekete E."/>
            <person name="Flipphi M."/>
            <person name="Freyberg S."/>
            <person name="Gallo A."/>
            <person name="Gournas C."/>
            <person name="Habgood R."/>
            <person name="Hainaut M."/>
            <person name="Harispe M.L."/>
            <person name="Henrissat B."/>
            <person name="Hilden K.S."/>
            <person name="Hope R."/>
            <person name="Hossain A."/>
            <person name="Karabika E."/>
            <person name="Karaffa L."/>
            <person name="Karanyi Z."/>
            <person name="Krasevec N."/>
            <person name="Kuo A."/>
            <person name="Kusch H."/>
            <person name="LaButti K."/>
            <person name="Lagendijk E.L."/>
            <person name="Lapidus A."/>
            <person name="Levasseur A."/>
            <person name="Lindquist E."/>
            <person name="Lipzen A."/>
            <person name="Logrieco A.F."/>
            <person name="MacCabe A."/>
            <person name="Maekelae M.R."/>
            <person name="Malavazi I."/>
            <person name="Melin P."/>
            <person name="Meyer V."/>
            <person name="Mielnichuk N."/>
            <person name="Miskei M."/>
            <person name="Molnar A.P."/>
            <person name="Mule G."/>
            <person name="Ngan C.Y."/>
            <person name="Orejas M."/>
            <person name="Orosz E."/>
            <person name="Ouedraogo J.P."/>
            <person name="Overkamp K.M."/>
            <person name="Park H.-S."/>
            <person name="Perrone G."/>
            <person name="Piumi F."/>
            <person name="Punt P.J."/>
            <person name="Ram A.F."/>
            <person name="Ramon A."/>
            <person name="Rauscher S."/>
            <person name="Record E."/>
            <person name="Riano-Pachon D.M."/>
            <person name="Robert V."/>
            <person name="Roehrig J."/>
            <person name="Ruller R."/>
            <person name="Salamov A."/>
            <person name="Salih N.S."/>
            <person name="Samson R.A."/>
            <person name="Sandor E."/>
            <person name="Sanguinetti M."/>
            <person name="Schuetze T."/>
            <person name="Sepcic K."/>
            <person name="Shelest E."/>
            <person name="Sherlock G."/>
            <person name="Sophianopoulou V."/>
            <person name="Squina F.M."/>
            <person name="Sun H."/>
            <person name="Susca A."/>
            <person name="Todd R.B."/>
            <person name="Tsang A."/>
            <person name="Unkles S.E."/>
            <person name="van de Wiele N."/>
            <person name="van Rossen-Uffink D."/>
            <person name="Oliveira J.V."/>
            <person name="Vesth T.C."/>
            <person name="Visser J."/>
            <person name="Yu J.-H."/>
            <person name="Zhou M."/>
            <person name="Andersen M.R."/>
            <person name="Archer D.B."/>
            <person name="Baker S.E."/>
            <person name="Benoit I."/>
            <person name="Brakhage A.A."/>
            <person name="Braus G.H."/>
            <person name="Fischer R."/>
            <person name="Frisvad J.C."/>
            <person name="Goldman G.H."/>
            <person name="Houbraken J."/>
            <person name="Oakley B."/>
            <person name="Pocsi I."/>
            <person name="Scazzocchio C."/>
            <person name="Seiboth B."/>
            <person name="vanKuyk P.A."/>
            <person name="Wortman J."/>
            <person name="Dyer P.S."/>
            <person name="Grigoriev I.V."/>
        </authorList>
    </citation>
    <scope>NUCLEOTIDE SEQUENCE [LARGE SCALE GENOMIC DNA]</scope>
    <source>
        <strain evidence="4">DTO 134E9</strain>
    </source>
</reference>
<dbReference type="Gene3D" id="3.40.50.1820">
    <property type="entry name" value="alpha/beta hydrolase"/>
    <property type="match status" value="1"/>
</dbReference>
<dbReference type="InterPro" id="IPR029058">
    <property type="entry name" value="AB_hydrolase_fold"/>
</dbReference>
<gene>
    <name evidence="3" type="ORF">ASPWEDRAFT_112677</name>
</gene>
<evidence type="ECO:0000313" key="3">
    <source>
        <dbReference type="EMBL" id="OJJ34554.1"/>
    </source>
</evidence>
<proteinExistence type="predicted"/>
<dbReference type="Proteomes" id="UP000184383">
    <property type="component" value="Unassembled WGS sequence"/>
</dbReference>
<evidence type="ECO:0000313" key="4">
    <source>
        <dbReference type="Proteomes" id="UP000184383"/>
    </source>
</evidence>
<dbReference type="PANTHER" id="PTHR48070">
    <property type="entry name" value="ESTERASE OVCA2"/>
    <property type="match status" value="1"/>
</dbReference>
<dbReference type="InterPro" id="IPR050593">
    <property type="entry name" value="LovG"/>
</dbReference>
<dbReference type="SUPFAM" id="SSF53474">
    <property type="entry name" value="alpha/beta-Hydrolases"/>
    <property type="match status" value="1"/>
</dbReference>
<dbReference type="AlphaFoldDB" id="A0A1L9RI05"/>
<dbReference type="RefSeq" id="XP_040688230.1">
    <property type="nucleotide sequence ID" value="XM_040828346.1"/>
</dbReference>
<accession>A0A1L9RI05</accession>
<organism evidence="3 4">
    <name type="scientific">Aspergillus wentii DTO 134E9</name>
    <dbReference type="NCBI Taxonomy" id="1073089"/>
    <lineage>
        <taxon>Eukaryota</taxon>
        <taxon>Fungi</taxon>
        <taxon>Dikarya</taxon>
        <taxon>Ascomycota</taxon>
        <taxon>Pezizomycotina</taxon>
        <taxon>Eurotiomycetes</taxon>
        <taxon>Eurotiomycetidae</taxon>
        <taxon>Eurotiales</taxon>
        <taxon>Aspergillaceae</taxon>
        <taxon>Aspergillus</taxon>
        <taxon>Aspergillus subgen. Cremei</taxon>
    </lineage>
</organism>
<evidence type="ECO:0000259" key="2">
    <source>
        <dbReference type="Pfam" id="PF03959"/>
    </source>
</evidence>
<dbReference type="InterPro" id="IPR005645">
    <property type="entry name" value="FSH-like_dom"/>
</dbReference>
<sequence>MKSTLPRIACFHGGGSTAPIFKLQCTQLERAVEDAFKLVYFDGPFTAPAGAGILPAFRDFAPFKSWFTKDAHGADYPDGSGYDSIGRDGVERVWKMMEEDDSSSGSWVGVLGFSQGTRIASGLLLDQQRRKRMGELAEGGIELLFGVIYMGAYGPMESEIAHRACDDDERISIPTIHVHGLKDAVLPLCRENLAAYFDSSAATLFEINYHHAMPWAKGDAVGLANRMREMYGWVK</sequence>
<dbReference type="GO" id="GO:0016787">
    <property type="term" value="F:hydrolase activity"/>
    <property type="evidence" value="ECO:0007669"/>
    <property type="project" value="UniProtKB-KW"/>
</dbReference>
<feature type="domain" description="Serine hydrolase" evidence="2">
    <location>
        <begin position="4"/>
        <end position="217"/>
    </location>
</feature>
<dbReference type="VEuPathDB" id="FungiDB:ASPWEDRAFT_112677"/>
<dbReference type="EMBL" id="KV878213">
    <property type="protein sequence ID" value="OJJ34554.1"/>
    <property type="molecule type" value="Genomic_DNA"/>
</dbReference>
<dbReference type="GO" id="GO:0005737">
    <property type="term" value="C:cytoplasm"/>
    <property type="evidence" value="ECO:0007669"/>
    <property type="project" value="TreeGrafter"/>
</dbReference>
<dbReference type="Pfam" id="PF03959">
    <property type="entry name" value="FSH1"/>
    <property type="match status" value="1"/>
</dbReference>
<keyword evidence="4" id="KW-1185">Reference proteome</keyword>